<sequence length="656" mass="68478">MIASGRVKRPEHSGSEAEMAEIRHVLTADADQLLQTMEDVNGAFDENAEATGDADKQSKQFTKTTKGLAIGLAATTALMAKGVMVAINYGDALGKMSERTGLAVEFLSGLDLLAQKSDTSIQTLARGVSTLSKGLLDATINGTGPVADGLAELGISATQANGTLKDSESVFKEISTALAEMENGTVKTALAQKLFGGAGRELIPLLNQSADGIERNIKASEDLGLVWSDEASQSAEDFNDALTDLKSISDSFFNSAAQAYIPTLSDIVQGAVLAARAFMMLGVAQRDADEETRDAARAAIEAQSERIVALKRRLRFEDETEKSAALLMGLESERTDSAKALSAEIEKQVRILHRLNGELGAEAGLITEESRLLRDSAAARGEVADTVAKDADARKKASEEAADAASAEKDRLDLAAEEEAERLAAAREAQEEFDEFLEGRKNRDIDRAEAVKQARIDAEVAAFAVAGAVADSLVSLTDLVSDAAVNATEKDSEARKKALKEQFIATKIAAIAQALVNTALGISNAIGNAPNPIVGAILGVVAGIAGGIAVAAIAAKPPPQFHDGGMVSDEIDIRARSGEVVVPNPEVRAAGGVEGVAAALGSGGGGSFTVVQKLDHKVVDAQTHSAVRRSGSPLDSALRATNPRGTGRRNPYQSRA</sequence>
<protein>
    <submittedName>
        <fullName evidence="4">Uncharacterized protein</fullName>
    </submittedName>
</protein>
<keyword evidence="1" id="KW-0175">Coiled coil</keyword>
<dbReference type="EMBL" id="KR029601">
    <property type="protein sequence ID" value="AKH48152.1"/>
    <property type="molecule type" value="Genomic_DNA"/>
</dbReference>
<evidence type="ECO:0000256" key="2">
    <source>
        <dbReference type="SAM" id="MobiDB-lite"/>
    </source>
</evidence>
<feature type="coiled-coil region" evidence="1">
    <location>
        <begin position="388"/>
        <end position="429"/>
    </location>
</feature>
<keyword evidence="3" id="KW-1133">Transmembrane helix</keyword>
<feature type="region of interest" description="Disordered" evidence="2">
    <location>
        <begin position="623"/>
        <end position="656"/>
    </location>
</feature>
<organism evidence="4">
    <name type="scientific">uncultured marine virus</name>
    <dbReference type="NCBI Taxonomy" id="186617"/>
    <lineage>
        <taxon>Viruses</taxon>
        <taxon>environmental samples</taxon>
    </lineage>
</organism>
<reference evidence="4" key="2">
    <citation type="submission" date="2015-03" db="EMBL/GenBank/DDBJ databases">
        <authorList>
            <person name="Chow C.-E.T."/>
            <person name="Winget D.M."/>
            <person name="White R.A.III."/>
            <person name="Hallam S.J."/>
            <person name="Suttle C.A."/>
        </authorList>
    </citation>
    <scope>NUCLEOTIDE SEQUENCE</scope>
    <source>
        <strain evidence="4">Oxic1_6</strain>
    </source>
</reference>
<keyword evidence="3" id="KW-0472">Membrane</keyword>
<keyword evidence="3" id="KW-0812">Transmembrane</keyword>
<name>A0A0F7L9V3_9VIRU</name>
<feature type="transmembrane region" description="Helical" evidence="3">
    <location>
        <begin position="504"/>
        <end position="527"/>
    </location>
</feature>
<feature type="transmembrane region" description="Helical" evidence="3">
    <location>
        <begin position="533"/>
        <end position="555"/>
    </location>
</feature>
<evidence type="ECO:0000256" key="1">
    <source>
        <dbReference type="SAM" id="Coils"/>
    </source>
</evidence>
<evidence type="ECO:0000313" key="4">
    <source>
        <dbReference type="EMBL" id="AKH48152.1"/>
    </source>
</evidence>
<evidence type="ECO:0000256" key="3">
    <source>
        <dbReference type="SAM" id="Phobius"/>
    </source>
</evidence>
<reference evidence="4" key="1">
    <citation type="journal article" date="2015" name="Front. Microbiol.">
        <title>Combining genomic sequencing methods to explore viral diversity and reveal potential virus-host interactions.</title>
        <authorList>
            <person name="Chow C.E."/>
            <person name="Winget D.M."/>
            <person name="White R.A.III."/>
            <person name="Hallam S.J."/>
            <person name="Suttle C.A."/>
        </authorList>
    </citation>
    <scope>NUCLEOTIDE SEQUENCE</scope>
    <source>
        <strain evidence="4">Oxic1_6</strain>
    </source>
</reference>
<accession>A0A0F7L9V3</accession>
<proteinExistence type="predicted"/>